<feature type="compositionally biased region" description="Basic residues" evidence="1">
    <location>
        <begin position="347"/>
        <end position="356"/>
    </location>
</feature>
<accession>A0A6J4MAH6</accession>
<feature type="compositionally biased region" description="Low complexity" evidence="1">
    <location>
        <begin position="264"/>
        <end position="275"/>
    </location>
</feature>
<feature type="non-terminal residue" evidence="2">
    <location>
        <position position="1"/>
    </location>
</feature>
<organism evidence="2">
    <name type="scientific">uncultured Gemmatimonadaceae bacterium</name>
    <dbReference type="NCBI Taxonomy" id="246130"/>
    <lineage>
        <taxon>Bacteria</taxon>
        <taxon>Pseudomonadati</taxon>
        <taxon>Gemmatimonadota</taxon>
        <taxon>Gemmatimonadia</taxon>
        <taxon>Gemmatimonadales</taxon>
        <taxon>Gemmatimonadaceae</taxon>
        <taxon>environmental samples</taxon>
    </lineage>
</organism>
<protein>
    <submittedName>
        <fullName evidence="2">Spore_germination_protein_CgeB</fullName>
    </submittedName>
</protein>
<feature type="compositionally biased region" description="Basic and acidic residues" evidence="1">
    <location>
        <begin position="276"/>
        <end position="288"/>
    </location>
</feature>
<gene>
    <name evidence="2" type="ORF">AVDCRST_MAG40-3042</name>
</gene>
<reference evidence="2" key="1">
    <citation type="submission" date="2020-02" db="EMBL/GenBank/DDBJ databases">
        <authorList>
            <person name="Meier V. D."/>
        </authorList>
    </citation>
    <scope>NUCLEOTIDE SEQUENCE</scope>
    <source>
        <strain evidence="2">AVDCRST_MAG40</strain>
    </source>
</reference>
<feature type="compositionally biased region" description="Low complexity" evidence="1">
    <location>
        <begin position="240"/>
        <end position="250"/>
    </location>
</feature>
<evidence type="ECO:0000256" key="1">
    <source>
        <dbReference type="SAM" id="MobiDB-lite"/>
    </source>
</evidence>
<feature type="non-terminal residue" evidence="2">
    <location>
        <position position="373"/>
    </location>
</feature>
<sequence length="373" mass="39971">EDRRLLPLAAVGLEPRQRALPARRDRGAARPRPRRPRLRAARRLEPGEPDRRARRGAAARGPRGLPLDRPRQPRVRPRHPRPRRGARRRGPRARPRVDTARARGAHRRAPAPAGGGLPAAVPRHPPPRGERAGGDGALRPLGLRRRPRLRRGDPRPLPRPGLDGARLDLARGGRHPRLPPAPGDRGGGGPRVGGQLGRRRAHAGAARVPAAPRAPAAPGGSDPRRPLSARRPGADPPRRPALSRLAREPPGAGGVRPSPRHGPRPAAALRRVAAGHPDHPAVRGDGVRHPARLLAVGRRRGALPAGNGLPRGARRPRDGRPRARHPRRPGARRIADRARPGDGARPAHLRAPRGRAARGGGGARRRGRGGRAM</sequence>
<feature type="compositionally biased region" description="Basic residues" evidence="1">
    <location>
        <begin position="29"/>
        <end position="41"/>
    </location>
</feature>
<feature type="compositionally biased region" description="Gly residues" evidence="1">
    <location>
        <begin position="184"/>
        <end position="196"/>
    </location>
</feature>
<feature type="compositionally biased region" description="Basic residues" evidence="1">
    <location>
        <begin position="72"/>
        <end position="94"/>
    </location>
</feature>
<feature type="compositionally biased region" description="Basic and acidic residues" evidence="1">
    <location>
        <begin position="333"/>
        <end position="342"/>
    </location>
</feature>
<feature type="compositionally biased region" description="Basic residues" evidence="1">
    <location>
        <begin position="363"/>
        <end position="373"/>
    </location>
</feature>
<dbReference type="AlphaFoldDB" id="A0A6J4MAH6"/>
<evidence type="ECO:0000313" key="2">
    <source>
        <dbReference type="EMBL" id="CAA9353819.1"/>
    </source>
</evidence>
<name>A0A6J4MAH6_9BACT</name>
<feature type="region of interest" description="Disordered" evidence="1">
    <location>
        <begin position="1"/>
        <end position="373"/>
    </location>
</feature>
<feature type="compositionally biased region" description="Basic residues" evidence="1">
    <location>
        <begin position="322"/>
        <end position="331"/>
    </location>
</feature>
<feature type="compositionally biased region" description="Basic and acidic residues" evidence="1">
    <location>
        <begin position="42"/>
        <end position="51"/>
    </location>
</feature>
<feature type="compositionally biased region" description="Low complexity" evidence="1">
    <location>
        <begin position="292"/>
        <end position="306"/>
    </location>
</feature>
<dbReference type="EMBL" id="CADCTX010000835">
    <property type="protein sequence ID" value="CAA9353819.1"/>
    <property type="molecule type" value="Genomic_DNA"/>
</dbReference>
<feature type="compositionally biased region" description="Low complexity" evidence="1">
    <location>
        <begin position="203"/>
        <end position="221"/>
    </location>
</feature>
<proteinExistence type="predicted"/>